<name>A0A087B9A3_9BIFI</name>
<dbReference type="STRING" id="1692.BMAGN_0804"/>
<evidence type="ECO:0000313" key="1">
    <source>
        <dbReference type="EMBL" id="KFI67603.1"/>
    </source>
</evidence>
<sequence length="506" mass="54755">MTDFRFDADHAIREAIRSGKDELVQQQGEIVREYLNAYLNHDARSAHPDGKVGDLGQLARNRAPADARKGFAGEILCEAHMNEQAIREGRAQRVRRTNNNDPLVDLAVLDGHGRSIPGMGIQVKFEGKNAKEALAKFNDPEHRKYLDHNVAIAIPDDHYDVLMGDGPDSIDAAIAALRDKLQRARESGDNNAAQHIQERIDRNQHIKRNLRKAGATNTEAKHARYGAAKGVVKNVHEAAAAHAKHAAVGAGTVAFITNLVACIQGEKTPVQAAQDTGKSTALTAAFDYVATAISTAVTGAMRNSGSDYVKSLGAAGIMPAVMDSAVDTVKLVNALARGQINQEEFMDALADHNIGALGNLYGAAIAQTGAHALSLSAGAQFAAGMVGGTLGYQLAMATYTILKESAKDYQHAKEERIRIERECAEVVELITRYRTQLSRNVSQYMGERLSVFNEAMVAMDAALVANDPDGFLAANADIQRILHHDAQFRSQQEFDEFMDSDDPLVL</sequence>
<dbReference type="AlphaFoldDB" id="A0A087B9A3"/>
<proteinExistence type="predicted"/>
<accession>A0A087B9A3</accession>
<keyword evidence="2" id="KW-1185">Reference proteome</keyword>
<protein>
    <submittedName>
        <fullName evidence="1">Uncharacterized protein</fullName>
    </submittedName>
</protein>
<evidence type="ECO:0000313" key="2">
    <source>
        <dbReference type="Proteomes" id="UP000029052"/>
    </source>
</evidence>
<dbReference type="Proteomes" id="UP000029052">
    <property type="component" value="Unassembled WGS sequence"/>
</dbReference>
<reference evidence="1 2" key="1">
    <citation type="submission" date="2014-03" db="EMBL/GenBank/DDBJ databases">
        <title>Genomics of Bifidobacteria.</title>
        <authorList>
            <person name="Ventura M."/>
            <person name="Milani C."/>
            <person name="Lugli G.A."/>
        </authorList>
    </citation>
    <scope>NUCLEOTIDE SEQUENCE [LARGE SCALE GENOMIC DNA]</scope>
    <source>
        <strain evidence="1 2">LMG 11591</strain>
    </source>
</reference>
<dbReference type="eggNOG" id="ENOG502Z8PM">
    <property type="taxonomic scope" value="Bacteria"/>
</dbReference>
<dbReference type="RefSeq" id="WP_022859389.1">
    <property type="nucleotide sequence ID" value="NZ_JGZB01000010.1"/>
</dbReference>
<gene>
    <name evidence="1" type="ORF">BMAGN_0804</name>
</gene>
<comment type="caution">
    <text evidence="1">The sequence shown here is derived from an EMBL/GenBank/DDBJ whole genome shotgun (WGS) entry which is preliminary data.</text>
</comment>
<dbReference type="EMBL" id="JGZB01000010">
    <property type="protein sequence ID" value="KFI67603.1"/>
    <property type="molecule type" value="Genomic_DNA"/>
</dbReference>
<organism evidence="1 2">
    <name type="scientific">Bifidobacterium magnum</name>
    <dbReference type="NCBI Taxonomy" id="1692"/>
    <lineage>
        <taxon>Bacteria</taxon>
        <taxon>Bacillati</taxon>
        <taxon>Actinomycetota</taxon>
        <taxon>Actinomycetes</taxon>
        <taxon>Bifidobacteriales</taxon>
        <taxon>Bifidobacteriaceae</taxon>
        <taxon>Bifidobacterium</taxon>
    </lineage>
</organism>